<evidence type="ECO:0000259" key="3">
    <source>
        <dbReference type="Pfam" id="PF23283"/>
    </source>
</evidence>
<dbReference type="AlphaFoldDB" id="A0AAV6H451"/>
<dbReference type="PANTHER" id="PTHR36191:SF4">
    <property type="entry name" value="VWFD DOMAIN-CONTAINING PROTEIN"/>
    <property type="match status" value="1"/>
</dbReference>
<keyword evidence="2" id="KW-1015">Disulfide bond</keyword>
<evidence type="ECO:0000256" key="1">
    <source>
        <dbReference type="ARBA" id="ARBA00022729"/>
    </source>
</evidence>
<dbReference type="PANTHER" id="PTHR36191">
    <property type="entry name" value="ENDO/EXONUCLEASE/PHOSPHATASE DOMAIN-CONTAINING PROTEIN-RELATED"/>
    <property type="match status" value="1"/>
</dbReference>
<keyword evidence="5" id="KW-1185">Reference proteome</keyword>
<dbReference type="Pfam" id="PF23283">
    <property type="entry name" value="D8C_UMOD"/>
    <property type="match status" value="1"/>
</dbReference>
<keyword evidence="1" id="KW-0732">Signal</keyword>
<dbReference type="Proteomes" id="UP000823561">
    <property type="component" value="Chromosome 6"/>
</dbReference>
<feature type="domain" description="UMOD/GP2/OIT3-like D8C" evidence="3">
    <location>
        <begin position="90"/>
        <end position="177"/>
    </location>
</feature>
<sequence>MESLISKHLTVHLRKSNGTAVCTTPEKMSVLKGGLLLLQMFLHTPRAAASAEESDPCHNHTVLNEAWRATTNLDHSNNKCDQSVKWLGWYRMFYLGMSVRIPEVCVPIQRCGTDAPLWLDGPHPSLEDGIVTRSVCGHWSKNCCHFKSSSIQVKTCPGNYSVYELVAPSGCSLAYCADVSSTTAPTDQLPTTPKPRTLFQQRLRLSMVLQRDLSPTEMNQMPSQIRGKLIQMGYPSDLTVKML</sequence>
<comment type="caution">
    <text evidence="4">The sequence shown here is derived from an EMBL/GenBank/DDBJ whole genome shotgun (WGS) entry which is preliminary data.</text>
</comment>
<name>A0AAV6H451_9TELE</name>
<accession>A0AAV6H451</accession>
<evidence type="ECO:0000313" key="4">
    <source>
        <dbReference type="EMBL" id="KAG5280372.1"/>
    </source>
</evidence>
<organism evidence="4 5">
    <name type="scientific">Alosa alosa</name>
    <name type="common">allis shad</name>
    <dbReference type="NCBI Taxonomy" id="278164"/>
    <lineage>
        <taxon>Eukaryota</taxon>
        <taxon>Metazoa</taxon>
        <taxon>Chordata</taxon>
        <taxon>Craniata</taxon>
        <taxon>Vertebrata</taxon>
        <taxon>Euteleostomi</taxon>
        <taxon>Actinopterygii</taxon>
        <taxon>Neopterygii</taxon>
        <taxon>Teleostei</taxon>
        <taxon>Clupei</taxon>
        <taxon>Clupeiformes</taxon>
        <taxon>Clupeoidei</taxon>
        <taxon>Clupeidae</taxon>
        <taxon>Alosa</taxon>
    </lineage>
</organism>
<dbReference type="InterPro" id="IPR057774">
    <property type="entry name" value="D8C_UMOD/GP2/OIT3-like"/>
</dbReference>
<evidence type="ECO:0000313" key="5">
    <source>
        <dbReference type="Proteomes" id="UP000823561"/>
    </source>
</evidence>
<reference evidence="4" key="1">
    <citation type="submission" date="2020-10" db="EMBL/GenBank/DDBJ databases">
        <title>Chromosome-scale genome assembly of the Allis shad, Alosa alosa.</title>
        <authorList>
            <person name="Margot Z."/>
            <person name="Christophe K."/>
            <person name="Cabau C."/>
            <person name="Louis A."/>
            <person name="Berthelot C."/>
            <person name="Parey E."/>
            <person name="Roest Crollius H."/>
            <person name="Montfort J."/>
            <person name="Robinson-Rechavi M."/>
            <person name="Bucao C."/>
            <person name="Bouchez O."/>
            <person name="Gislard M."/>
            <person name="Lluch J."/>
            <person name="Milhes M."/>
            <person name="Lampietro C."/>
            <person name="Lopez Roques C."/>
            <person name="Donnadieu C."/>
            <person name="Braasch I."/>
            <person name="Desvignes T."/>
            <person name="Postlethwait J."/>
            <person name="Bobe J."/>
            <person name="Guiguen Y."/>
        </authorList>
    </citation>
    <scope>NUCLEOTIDE SEQUENCE</scope>
    <source>
        <strain evidence="4">M-15738</strain>
        <tissue evidence="4">Blood</tissue>
    </source>
</reference>
<dbReference type="EMBL" id="JADWDJ010000006">
    <property type="protein sequence ID" value="KAG5280372.1"/>
    <property type="molecule type" value="Genomic_DNA"/>
</dbReference>
<protein>
    <recommendedName>
        <fullName evidence="3">UMOD/GP2/OIT3-like D8C domain-containing protein</fullName>
    </recommendedName>
</protein>
<gene>
    <name evidence="4" type="ORF">AALO_G00088360</name>
</gene>
<proteinExistence type="predicted"/>
<evidence type="ECO:0000256" key="2">
    <source>
        <dbReference type="ARBA" id="ARBA00023157"/>
    </source>
</evidence>